<reference evidence="2 3" key="1">
    <citation type="submission" date="2015-07" db="EMBL/GenBank/DDBJ databases">
        <title>Comparative genomics of the Sigatoka disease complex on banana suggests a link between parallel evolutionary changes in Pseudocercospora fijiensis and Pseudocercospora eumusae and increased virulence on the banana host.</title>
        <authorList>
            <person name="Chang T.-C."/>
            <person name="Salvucci A."/>
            <person name="Crous P.W."/>
            <person name="Stergiopoulos I."/>
        </authorList>
    </citation>
    <scope>NUCLEOTIDE SEQUENCE [LARGE SCALE GENOMIC DNA]</scope>
    <source>
        <strain evidence="2 3">CBS 114824</strain>
    </source>
</reference>
<sequence length="175" mass="18164">MATSALAASDSVELFIDNMNPDVQWAASIQNACEGSTTYVISCTSAAMGCGGETATITEGSDFYMATTAAIYSETSAIVTESCRLNNVESSASCIETIVAGQYGNDISKTVSFNLTGTDYYRYQVAITGGTKHTSSGGACLASVSAAQSNLHLWFPDIFILGAVLLLGFGGVMIL</sequence>
<dbReference type="OrthoDB" id="5242418at2759"/>
<name>A0A139GY92_9PEZI</name>
<comment type="caution">
    <text evidence="2">The sequence shown here is derived from an EMBL/GenBank/DDBJ whole genome shotgun (WGS) entry which is preliminary data.</text>
</comment>
<evidence type="ECO:0000313" key="2">
    <source>
        <dbReference type="EMBL" id="KXS95174.1"/>
    </source>
</evidence>
<evidence type="ECO:0000313" key="3">
    <source>
        <dbReference type="Proteomes" id="UP000070133"/>
    </source>
</evidence>
<dbReference type="EMBL" id="LFZN01000230">
    <property type="protein sequence ID" value="KXS95174.1"/>
    <property type="molecule type" value="Genomic_DNA"/>
</dbReference>
<feature type="transmembrane region" description="Helical" evidence="1">
    <location>
        <begin position="153"/>
        <end position="174"/>
    </location>
</feature>
<organism evidence="2 3">
    <name type="scientific">Pseudocercospora eumusae</name>
    <dbReference type="NCBI Taxonomy" id="321146"/>
    <lineage>
        <taxon>Eukaryota</taxon>
        <taxon>Fungi</taxon>
        <taxon>Dikarya</taxon>
        <taxon>Ascomycota</taxon>
        <taxon>Pezizomycotina</taxon>
        <taxon>Dothideomycetes</taxon>
        <taxon>Dothideomycetidae</taxon>
        <taxon>Mycosphaerellales</taxon>
        <taxon>Mycosphaerellaceae</taxon>
        <taxon>Pseudocercospora</taxon>
    </lineage>
</organism>
<proteinExistence type="predicted"/>
<protein>
    <submittedName>
        <fullName evidence="2">Uncharacterized protein</fullName>
    </submittedName>
</protein>
<keyword evidence="1" id="KW-1133">Transmembrane helix</keyword>
<keyword evidence="3" id="KW-1185">Reference proteome</keyword>
<gene>
    <name evidence="2" type="ORF">AC578_11154</name>
</gene>
<keyword evidence="1" id="KW-0472">Membrane</keyword>
<accession>A0A139GY92</accession>
<dbReference type="AlphaFoldDB" id="A0A139GY92"/>
<dbReference type="Proteomes" id="UP000070133">
    <property type="component" value="Unassembled WGS sequence"/>
</dbReference>
<keyword evidence="1" id="KW-0812">Transmembrane</keyword>
<evidence type="ECO:0000256" key="1">
    <source>
        <dbReference type="SAM" id="Phobius"/>
    </source>
</evidence>